<evidence type="ECO:0000313" key="2">
    <source>
        <dbReference type="EMBL" id="RRT51960.1"/>
    </source>
</evidence>
<evidence type="ECO:0000313" key="3">
    <source>
        <dbReference type="Proteomes" id="UP000287651"/>
    </source>
</evidence>
<proteinExistence type="predicted"/>
<evidence type="ECO:0000256" key="1">
    <source>
        <dbReference type="SAM" id="MobiDB-lite"/>
    </source>
</evidence>
<feature type="region of interest" description="Disordered" evidence="1">
    <location>
        <begin position="103"/>
        <end position="129"/>
    </location>
</feature>
<protein>
    <submittedName>
        <fullName evidence="2">Uncharacterized protein</fullName>
    </submittedName>
</protein>
<organism evidence="2 3">
    <name type="scientific">Ensete ventricosum</name>
    <name type="common">Abyssinian banana</name>
    <name type="synonym">Musa ensete</name>
    <dbReference type="NCBI Taxonomy" id="4639"/>
    <lineage>
        <taxon>Eukaryota</taxon>
        <taxon>Viridiplantae</taxon>
        <taxon>Streptophyta</taxon>
        <taxon>Embryophyta</taxon>
        <taxon>Tracheophyta</taxon>
        <taxon>Spermatophyta</taxon>
        <taxon>Magnoliopsida</taxon>
        <taxon>Liliopsida</taxon>
        <taxon>Zingiberales</taxon>
        <taxon>Musaceae</taxon>
        <taxon>Ensete</taxon>
    </lineage>
</organism>
<name>A0A426YJV4_ENSVE</name>
<dbReference type="AlphaFoldDB" id="A0A426YJV4"/>
<comment type="caution">
    <text evidence="2">The sequence shown here is derived from an EMBL/GenBank/DDBJ whole genome shotgun (WGS) entry which is preliminary data.</text>
</comment>
<sequence>MSQERSQPSNPGERLREEILIGHHAFGLGAQIPPPPTWGQKHLNHDCSTILGFLHPVPVPNLRRLHRGIPRYHPLSPSVGEYDVDHHSSVGSTCDALMATIPGSPTDPLHRTTRPTLGPTAIWDGGSPPTDRGAFRSTEANGGISCRWFLTCHSKLS</sequence>
<gene>
    <name evidence="2" type="ORF">B296_00050791</name>
</gene>
<dbReference type="Proteomes" id="UP000287651">
    <property type="component" value="Unassembled WGS sequence"/>
</dbReference>
<reference evidence="2 3" key="1">
    <citation type="journal article" date="2014" name="Agronomy (Basel)">
        <title>A Draft Genome Sequence for Ensete ventricosum, the Drought-Tolerant Tree Against Hunger.</title>
        <authorList>
            <person name="Harrison J."/>
            <person name="Moore K.A."/>
            <person name="Paszkiewicz K."/>
            <person name="Jones T."/>
            <person name="Grant M."/>
            <person name="Ambacheew D."/>
            <person name="Muzemil S."/>
            <person name="Studholme D.J."/>
        </authorList>
    </citation>
    <scope>NUCLEOTIDE SEQUENCE [LARGE SCALE GENOMIC DNA]</scope>
</reference>
<dbReference type="EMBL" id="AMZH03011947">
    <property type="protein sequence ID" value="RRT51960.1"/>
    <property type="molecule type" value="Genomic_DNA"/>
</dbReference>
<accession>A0A426YJV4</accession>